<dbReference type="EMBL" id="ML977168">
    <property type="protein sequence ID" value="KAF1984339.1"/>
    <property type="molecule type" value="Genomic_DNA"/>
</dbReference>
<sequence length="72" mass="7950">MPPGRRGEDLDYHGVTRDATTFGIACQGQCWTRYAPEIGTRTDSFSASNVVLRAKPGKVPRPSRISGQDNWI</sequence>
<evidence type="ECO:0000313" key="1">
    <source>
        <dbReference type="EMBL" id="KAF1984339.1"/>
    </source>
</evidence>
<reference evidence="1" key="1">
    <citation type="journal article" date="2020" name="Stud. Mycol.">
        <title>101 Dothideomycetes genomes: a test case for predicting lifestyles and emergence of pathogens.</title>
        <authorList>
            <person name="Haridas S."/>
            <person name="Albert R."/>
            <person name="Binder M."/>
            <person name="Bloem J."/>
            <person name="Labutti K."/>
            <person name="Salamov A."/>
            <person name="Andreopoulos B."/>
            <person name="Baker S."/>
            <person name="Barry K."/>
            <person name="Bills G."/>
            <person name="Bluhm B."/>
            <person name="Cannon C."/>
            <person name="Castanera R."/>
            <person name="Culley D."/>
            <person name="Daum C."/>
            <person name="Ezra D."/>
            <person name="Gonzalez J."/>
            <person name="Henrissat B."/>
            <person name="Kuo A."/>
            <person name="Liang C."/>
            <person name="Lipzen A."/>
            <person name="Lutzoni F."/>
            <person name="Magnuson J."/>
            <person name="Mondo S."/>
            <person name="Nolan M."/>
            <person name="Ohm R."/>
            <person name="Pangilinan J."/>
            <person name="Park H.-J."/>
            <person name="Ramirez L."/>
            <person name="Alfaro M."/>
            <person name="Sun H."/>
            <person name="Tritt A."/>
            <person name="Yoshinaga Y."/>
            <person name="Zwiers L.-H."/>
            <person name="Turgeon B."/>
            <person name="Goodwin S."/>
            <person name="Spatafora J."/>
            <person name="Crous P."/>
            <person name="Grigoriev I."/>
        </authorList>
    </citation>
    <scope>NUCLEOTIDE SEQUENCE</scope>
    <source>
        <strain evidence="1">CBS 113979</strain>
    </source>
</reference>
<protein>
    <submittedName>
        <fullName evidence="1">Uncharacterized protein</fullName>
    </submittedName>
</protein>
<accession>A0A6G1GUA6</accession>
<proteinExistence type="predicted"/>
<dbReference type="AlphaFoldDB" id="A0A6G1GUA6"/>
<dbReference type="Proteomes" id="UP000800041">
    <property type="component" value="Unassembled WGS sequence"/>
</dbReference>
<keyword evidence="2" id="KW-1185">Reference proteome</keyword>
<organism evidence="1 2">
    <name type="scientific">Aulographum hederae CBS 113979</name>
    <dbReference type="NCBI Taxonomy" id="1176131"/>
    <lineage>
        <taxon>Eukaryota</taxon>
        <taxon>Fungi</taxon>
        <taxon>Dikarya</taxon>
        <taxon>Ascomycota</taxon>
        <taxon>Pezizomycotina</taxon>
        <taxon>Dothideomycetes</taxon>
        <taxon>Pleosporomycetidae</taxon>
        <taxon>Aulographales</taxon>
        <taxon>Aulographaceae</taxon>
    </lineage>
</organism>
<gene>
    <name evidence="1" type="ORF">K402DRAFT_142127</name>
</gene>
<evidence type="ECO:0000313" key="2">
    <source>
        <dbReference type="Proteomes" id="UP000800041"/>
    </source>
</evidence>
<name>A0A6G1GUA6_9PEZI</name>